<organism evidence="4 5">
    <name type="scientific">Streptomyces sporangiiformans</name>
    <dbReference type="NCBI Taxonomy" id="2315329"/>
    <lineage>
        <taxon>Bacteria</taxon>
        <taxon>Bacillati</taxon>
        <taxon>Actinomycetota</taxon>
        <taxon>Actinomycetes</taxon>
        <taxon>Kitasatosporales</taxon>
        <taxon>Streptomycetaceae</taxon>
        <taxon>Streptomyces</taxon>
    </lineage>
</organism>
<gene>
    <name evidence="4" type="ORF">FGD71_003545</name>
</gene>
<dbReference type="GO" id="GO:0008194">
    <property type="term" value="F:UDP-glycosyltransferase activity"/>
    <property type="evidence" value="ECO:0007669"/>
    <property type="project" value="InterPro"/>
</dbReference>
<dbReference type="Pfam" id="PF06722">
    <property type="entry name" value="EryCIII-like_C"/>
    <property type="match status" value="1"/>
</dbReference>
<dbReference type="GO" id="GO:0016758">
    <property type="term" value="F:hexosyltransferase activity"/>
    <property type="evidence" value="ECO:0007669"/>
    <property type="project" value="InterPro"/>
</dbReference>
<dbReference type="SUPFAM" id="SSF53756">
    <property type="entry name" value="UDP-Glycosyltransferase/glycogen phosphorylase"/>
    <property type="match status" value="1"/>
</dbReference>
<dbReference type="InterPro" id="IPR006326">
    <property type="entry name" value="UDPGT_MGT-like"/>
</dbReference>
<dbReference type="OrthoDB" id="6620093at2"/>
<sequence>MPRRTEPAPSHFAVFAFADFGHISPTLGPARELIARGHRVTYVVDERFAPVVEATGARAVTYASARGAFYRAADPTPDQLAADGVDLLRDTIETVFPLAKSAFAQDPPDLVLYDFETMAPARVAARLLGAVPVQFGPSHAANEAFPLRARLWDADNALMREGAAALIEFMGAHGIGLDEMGRFCAEWDERNLAFLPREFQVEGDTFDDRYAFVGPVVTEADPGVWTAPRDGRRVALVSLGTESHGWSGWSGFFRACGEAFDADDWHVVMTLGRGADRSLLEPVPEHVEVHDWLPHTAVLPHADVVVCHAGMCSLMEALYYGVPVVAAPRAHELSLSAQRLEECGVGRTLPRDGVTASLLADTVAELLADPATPGCLDRMRTAVRGAGGALRAADLLERWAGQRERQRAAAVPA</sequence>
<dbReference type="AlphaFoldDB" id="A0A505DR26"/>
<dbReference type="PANTHER" id="PTHR21015:SF22">
    <property type="entry name" value="GLYCOSYLTRANSFERASE"/>
    <property type="match status" value="1"/>
</dbReference>
<accession>A0A505DR26</accession>
<dbReference type="InterPro" id="IPR010610">
    <property type="entry name" value="EryCIII-like_C"/>
</dbReference>
<dbReference type="EMBL" id="VCHX02000045">
    <property type="protein sequence ID" value="TPQ23562.1"/>
    <property type="molecule type" value="Genomic_DNA"/>
</dbReference>
<feature type="domain" description="Erythromycin biosynthesis protein CIII-like C-terminal" evidence="3">
    <location>
        <begin position="264"/>
        <end position="379"/>
    </location>
</feature>
<dbReference type="Proteomes" id="UP000317378">
    <property type="component" value="Unassembled WGS sequence"/>
</dbReference>
<evidence type="ECO:0000256" key="1">
    <source>
        <dbReference type="ARBA" id="ARBA00009995"/>
    </source>
</evidence>
<comment type="caution">
    <text evidence="4">The sequence shown here is derived from an EMBL/GenBank/DDBJ whole genome shotgun (WGS) entry which is preliminary data.</text>
</comment>
<dbReference type="RefSeq" id="WP_119098894.1">
    <property type="nucleotide sequence ID" value="NZ_QXMJ01000045.1"/>
</dbReference>
<evidence type="ECO:0000313" key="5">
    <source>
        <dbReference type="Proteomes" id="UP000317378"/>
    </source>
</evidence>
<dbReference type="CDD" id="cd03784">
    <property type="entry name" value="GT1_Gtf-like"/>
    <property type="match status" value="1"/>
</dbReference>
<dbReference type="GO" id="GO:0017000">
    <property type="term" value="P:antibiotic biosynthetic process"/>
    <property type="evidence" value="ECO:0007669"/>
    <property type="project" value="UniProtKB-ARBA"/>
</dbReference>
<dbReference type="InterPro" id="IPR002213">
    <property type="entry name" value="UDP_glucos_trans"/>
</dbReference>
<name>A0A505DR26_9ACTN</name>
<evidence type="ECO:0000256" key="2">
    <source>
        <dbReference type="ARBA" id="ARBA00022679"/>
    </source>
</evidence>
<reference evidence="4 5" key="1">
    <citation type="submission" date="2019-06" db="EMBL/GenBank/DDBJ databases">
        <title>Streptomyces sporangiiformans sp. nov., a novel actinomycete isolated from soil in Mount Song.</title>
        <authorList>
            <person name="Han L."/>
        </authorList>
    </citation>
    <scope>NUCLEOTIDE SEQUENCE [LARGE SCALE GENOMIC DNA]</scope>
    <source>
        <strain evidence="4 5">NEAU-SSA 1</strain>
    </source>
</reference>
<evidence type="ECO:0000259" key="3">
    <source>
        <dbReference type="Pfam" id="PF06722"/>
    </source>
</evidence>
<keyword evidence="2 4" id="KW-0808">Transferase</keyword>
<dbReference type="PANTHER" id="PTHR21015">
    <property type="entry name" value="UDP-N-ACETYLGLUCOSAMINE--N-ACETYLMURAMYL-(PENTAPEPTIDE) PYROPHOSPHORYL-UNDECAPRENOL N-ACETYLGLUCOSAMINE TRANSFERASE 1"/>
    <property type="match status" value="1"/>
</dbReference>
<comment type="similarity">
    <text evidence="1">Belongs to the UDP-glycosyltransferase family.</text>
</comment>
<dbReference type="NCBIfam" id="TIGR01426">
    <property type="entry name" value="MGT"/>
    <property type="match status" value="1"/>
</dbReference>
<proteinExistence type="inferred from homology"/>
<protein>
    <submittedName>
        <fullName evidence="4">Glycosyl transferase</fullName>
    </submittedName>
</protein>
<keyword evidence="5" id="KW-1185">Reference proteome</keyword>
<evidence type="ECO:0000313" key="4">
    <source>
        <dbReference type="EMBL" id="TPQ23562.1"/>
    </source>
</evidence>
<dbReference type="FunFam" id="3.40.50.2000:FF:000072">
    <property type="entry name" value="Glycosyl transferase"/>
    <property type="match status" value="1"/>
</dbReference>
<dbReference type="Gene3D" id="3.40.50.2000">
    <property type="entry name" value="Glycogen Phosphorylase B"/>
    <property type="match status" value="2"/>
</dbReference>